<name>A0ABX6P627_9BURK</name>
<reference evidence="2 3" key="2">
    <citation type="submission" date="2020-05" db="EMBL/GenBank/DDBJ databases">
        <authorList>
            <person name="Khan S.A."/>
            <person name="Jeon C.O."/>
            <person name="Chun B.H."/>
        </authorList>
    </citation>
    <scope>NUCLEOTIDE SEQUENCE [LARGE SCALE GENOMIC DNA]</scope>
    <source>
        <strain evidence="2 3">H242</strain>
    </source>
</reference>
<feature type="compositionally biased region" description="Basic and acidic residues" evidence="1">
    <location>
        <begin position="75"/>
        <end position="93"/>
    </location>
</feature>
<accession>A0ABX6P627</accession>
<sequence>MLLNDTERKRRATERLQEAEANGAPQPADRAARGPEPRPAAAERVVPQGKPRAKAAFEGPKVSAGDAARNQQAFEARRRQAEAHKAEVLERNAKRGKAPAADLPSPP</sequence>
<evidence type="ECO:0008006" key="4">
    <source>
        <dbReference type="Google" id="ProtNLM"/>
    </source>
</evidence>
<evidence type="ECO:0000313" key="2">
    <source>
        <dbReference type="EMBL" id="QJW84576.1"/>
    </source>
</evidence>
<organism evidence="2 3">
    <name type="scientific">Ramlibacter terrae</name>
    <dbReference type="NCBI Taxonomy" id="2732511"/>
    <lineage>
        <taxon>Bacteria</taxon>
        <taxon>Pseudomonadati</taxon>
        <taxon>Pseudomonadota</taxon>
        <taxon>Betaproteobacteria</taxon>
        <taxon>Burkholderiales</taxon>
        <taxon>Comamonadaceae</taxon>
        <taxon>Ramlibacter</taxon>
    </lineage>
</organism>
<keyword evidence="3" id="KW-1185">Reference proteome</keyword>
<feature type="region of interest" description="Disordered" evidence="1">
    <location>
        <begin position="1"/>
        <end position="107"/>
    </location>
</feature>
<feature type="compositionally biased region" description="Basic and acidic residues" evidence="1">
    <location>
        <begin position="1"/>
        <end position="18"/>
    </location>
</feature>
<proteinExistence type="predicted"/>
<evidence type="ECO:0000256" key="1">
    <source>
        <dbReference type="SAM" id="MobiDB-lite"/>
    </source>
</evidence>
<evidence type="ECO:0000313" key="3">
    <source>
        <dbReference type="Proteomes" id="UP000500826"/>
    </source>
</evidence>
<reference evidence="2 3" key="1">
    <citation type="submission" date="2020-05" db="EMBL/GenBank/DDBJ databases">
        <title>Ramlibacter rhizophilus sp. nov., isolated from rhizosphere soil of national flower Mugunghwa from South Korea.</title>
        <authorList>
            <person name="Zheng-Fei Y."/>
            <person name="Huan T."/>
        </authorList>
    </citation>
    <scope>NUCLEOTIDE SEQUENCE [LARGE SCALE GENOMIC DNA]</scope>
    <source>
        <strain evidence="2 3">H242</strain>
    </source>
</reference>
<dbReference type="EMBL" id="CP053418">
    <property type="protein sequence ID" value="QJW84576.1"/>
    <property type="molecule type" value="Genomic_DNA"/>
</dbReference>
<dbReference type="Proteomes" id="UP000500826">
    <property type="component" value="Chromosome"/>
</dbReference>
<gene>
    <name evidence="2" type="ORF">HK414_15520</name>
</gene>
<protein>
    <recommendedName>
        <fullName evidence="4">Translation initiation factor IF-2</fullName>
    </recommendedName>
</protein>